<evidence type="ECO:0000313" key="3">
    <source>
        <dbReference type="Proteomes" id="UP001221898"/>
    </source>
</evidence>
<sequence>MFRACPDRKHSYAELFRVGPSSADGDGAVEVVAQAAMSLEPIDSEPGEAGGILLGPEGEDGYVMPPEHVGTRRERGSSPGEGWPRRREETPKPI</sequence>
<protein>
    <submittedName>
        <fullName evidence="2">Uncharacterized protein</fullName>
    </submittedName>
</protein>
<accession>A0AAD7VXY3</accession>
<dbReference type="Proteomes" id="UP001221898">
    <property type="component" value="Unassembled WGS sequence"/>
</dbReference>
<name>A0AAD7VXY3_9TELE</name>
<dbReference type="AlphaFoldDB" id="A0AAD7VXY3"/>
<proteinExistence type="predicted"/>
<evidence type="ECO:0000256" key="1">
    <source>
        <dbReference type="SAM" id="MobiDB-lite"/>
    </source>
</evidence>
<gene>
    <name evidence="2" type="ORF">AAFF_G00040960</name>
</gene>
<evidence type="ECO:0000313" key="2">
    <source>
        <dbReference type="EMBL" id="KAJ8358048.1"/>
    </source>
</evidence>
<reference evidence="2" key="1">
    <citation type="journal article" date="2023" name="Science">
        <title>Genome structures resolve the early diversification of teleost fishes.</title>
        <authorList>
            <person name="Parey E."/>
            <person name="Louis A."/>
            <person name="Montfort J."/>
            <person name="Bouchez O."/>
            <person name="Roques C."/>
            <person name="Iampietro C."/>
            <person name="Lluch J."/>
            <person name="Castinel A."/>
            <person name="Donnadieu C."/>
            <person name="Desvignes T."/>
            <person name="Floi Bucao C."/>
            <person name="Jouanno E."/>
            <person name="Wen M."/>
            <person name="Mejri S."/>
            <person name="Dirks R."/>
            <person name="Jansen H."/>
            <person name="Henkel C."/>
            <person name="Chen W.J."/>
            <person name="Zahm M."/>
            <person name="Cabau C."/>
            <person name="Klopp C."/>
            <person name="Thompson A.W."/>
            <person name="Robinson-Rechavi M."/>
            <person name="Braasch I."/>
            <person name="Lecointre G."/>
            <person name="Bobe J."/>
            <person name="Postlethwait J.H."/>
            <person name="Berthelot C."/>
            <person name="Roest Crollius H."/>
            <person name="Guiguen Y."/>
        </authorList>
    </citation>
    <scope>NUCLEOTIDE SEQUENCE</scope>
    <source>
        <strain evidence="2">NC1722</strain>
    </source>
</reference>
<feature type="compositionally biased region" description="Basic and acidic residues" evidence="1">
    <location>
        <begin position="83"/>
        <end position="94"/>
    </location>
</feature>
<dbReference type="EMBL" id="JAINUG010001211">
    <property type="protein sequence ID" value="KAJ8358048.1"/>
    <property type="molecule type" value="Genomic_DNA"/>
</dbReference>
<keyword evidence="3" id="KW-1185">Reference proteome</keyword>
<feature type="region of interest" description="Disordered" evidence="1">
    <location>
        <begin position="39"/>
        <end position="94"/>
    </location>
</feature>
<organism evidence="2 3">
    <name type="scientific">Aldrovandia affinis</name>
    <dbReference type="NCBI Taxonomy" id="143900"/>
    <lineage>
        <taxon>Eukaryota</taxon>
        <taxon>Metazoa</taxon>
        <taxon>Chordata</taxon>
        <taxon>Craniata</taxon>
        <taxon>Vertebrata</taxon>
        <taxon>Euteleostomi</taxon>
        <taxon>Actinopterygii</taxon>
        <taxon>Neopterygii</taxon>
        <taxon>Teleostei</taxon>
        <taxon>Notacanthiformes</taxon>
        <taxon>Halosauridae</taxon>
        <taxon>Aldrovandia</taxon>
    </lineage>
</organism>
<comment type="caution">
    <text evidence="2">The sequence shown here is derived from an EMBL/GenBank/DDBJ whole genome shotgun (WGS) entry which is preliminary data.</text>
</comment>